<dbReference type="EMBL" id="JBFOLK010000003">
    <property type="protein sequence ID" value="KAL2526441.1"/>
    <property type="molecule type" value="Genomic_DNA"/>
</dbReference>
<dbReference type="AlphaFoldDB" id="A0ABD1UN04"/>
<sequence length="162" mass="19136">MRSWSLLVEYIERWRNLVHNYKKCIDEASCIDTCVQGMHSRILYNLQANIPHYFEDLATRFDDLKFRLQDTEVTYQVIYVTRKIPRMKSRGMENQVSPKRLRQFPMFPQKSGSNLGPKLKSEFRPNKAQVQKKGLLTLTELKENVYPFSDSKVSGILYQLLL</sequence>
<reference evidence="2" key="1">
    <citation type="submission" date="2024-07" db="EMBL/GenBank/DDBJ databases">
        <title>Two chromosome-level genome assemblies of Korean endemic species Abeliophyllum distichum and Forsythia ovata (Oleaceae).</title>
        <authorList>
            <person name="Jang H."/>
        </authorList>
    </citation>
    <scope>NUCLEOTIDE SEQUENCE [LARGE SCALE GENOMIC DNA]</scope>
</reference>
<keyword evidence="2" id="KW-1185">Reference proteome</keyword>
<comment type="caution">
    <text evidence="1">The sequence shown here is derived from an EMBL/GenBank/DDBJ whole genome shotgun (WGS) entry which is preliminary data.</text>
</comment>
<dbReference type="Proteomes" id="UP001604336">
    <property type="component" value="Unassembled WGS sequence"/>
</dbReference>
<name>A0ABD1UN04_9LAMI</name>
<evidence type="ECO:0000313" key="1">
    <source>
        <dbReference type="EMBL" id="KAL2526441.1"/>
    </source>
</evidence>
<evidence type="ECO:0000313" key="2">
    <source>
        <dbReference type="Proteomes" id="UP001604336"/>
    </source>
</evidence>
<gene>
    <name evidence="1" type="ORF">Adt_11495</name>
</gene>
<protein>
    <submittedName>
        <fullName evidence="1">Uncharacterized protein</fullName>
    </submittedName>
</protein>
<organism evidence="1 2">
    <name type="scientific">Abeliophyllum distichum</name>
    <dbReference type="NCBI Taxonomy" id="126358"/>
    <lineage>
        <taxon>Eukaryota</taxon>
        <taxon>Viridiplantae</taxon>
        <taxon>Streptophyta</taxon>
        <taxon>Embryophyta</taxon>
        <taxon>Tracheophyta</taxon>
        <taxon>Spermatophyta</taxon>
        <taxon>Magnoliopsida</taxon>
        <taxon>eudicotyledons</taxon>
        <taxon>Gunneridae</taxon>
        <taxon>Pentapetalae</taxon>
        <taxon>asterids</taxon>
        <taxon>lamiids</taxon>
        <taxon>Lamiales</taxon>
        <taxon>Oleaceae</taxon>
        <taxon>Forsythieae</taxon>
        <taxon>Abeliophyllum</taxon>
    </lineage>
</organism>
<proteinExistence type="predicted"/>
<accession>A0ABD1UN04</accession>